<dbReference type="GO" id="GO:0007508">
    <property type="term" value="P:larval heart development"/>
    <property type="evidence" value="ECO:0007669"/>
    <property type="project" value="TreeGrafter"/>
</dbReference>
<protein>
    <recommendedName>
        <fullName evidence="1">Endonuclease/exonuclease/phosphatase domain-containing protein</fullName>
    </recommendedName>
</protein>
<gene>
    <name evidence="2" type="ORF">SNE40_021990</name>
</gene>
<dbReference type="SUPFAM" id="SSF56219">
    <property type="entry name" value="DNase I-like"/>
    <property type="match status" value="1"/>
</dbReference>
<reference evidence="2 3" key="1">
    <citation type="submission" date="2024-01" db="EMBL/GenBank/DDBJ databases">
        <title>The genome of the rayed Mediterranean limpet Patella caerulea (Linnaeus, 1758).</title>
        <authorList>
            <person name="Anh-Thu Weber A."/>
            <person name="Halstead-Nussloch G."/>
        </authorList>
    </citation>
    <scope>NUCLEOTIDE SEQUENCE [LARGE SCALE GENOMIC DNA]</scope>
    <source>
        <strain evidence="2">AATW-2023a</strain>
        <tissue evidence="2">Whole specimen</tissue>
    </source>
</reference>
<comment type="caution">
    <text evidence="2">The sequence shown here is derived from an EMBL/GenBank/DDBJ whole genome shotgun (WGS) entry which is preliminary data.</text>
</comment>
<organism evidence="2 3">
    <name type="scientific">Patella caerulea</name>
    <name type="common">Rayed Mediterranean limpet</name>
    <dbReference type="NCBI Taxonomy" id="87958"/>
    <lineage>
        <taxon>Eukaryota</taxon>
        <taxon>Metazoa</taxon>
        <taxon>Spiralia</taxon>
        <taxon>Lophotrochozoa</taxon>
        <taxon>Mollusca</taxon>
        <taxon>Gastropoda</taxon>
        <taxon>Patellogastropoda</taxon>
        <taxon>Patelloidea</taxon>
        <taxon>Patellidae</taxon>
        <taxon>Patella</taxon>
    </lineage>
</organism>
<proteinExistence type="predicted"/>
<keyword evidence="3" id="KW-1185">Reference proteome</keyword>
<dbReference type="EMBL" id="JAZGQO010000018">
    <property type="protein sequence ID" value="KAK6168094.1"/>
    <property type="molecule type" value="Genomic_DNA"/>
</dbReference>
<accession>A0AAN8IZJ6</accession>
<dbReference type="Proteomes" id="UP001347796">
    <property type="component" value="Unassembled WGS sequence"/>
</dbReference>
<sequence length="219" mass="25612">MEGYDMFYNELDKGRGVIIYTQTNLHAEIEDTITGSYNEMIWCKLPIKQGMEIIVGCIYRSPSSSFDNSSNLNHVLREITSRYPQVLIVGDFNYRDIDWEKETTNTQPGSPCYEFLECVKDCYLIQHVGDYTRYRQHETPSILDLVFTKYEEDINDILVMEPLGKSDHVSLKISLNLNIPKNSTTETIKYRYYRGNYEDMKQEITKKMNELEESDTANT</sequence>
<dbReference type="InterPro" id="IPR036691">
    <property type="entry name" value="Endo/exonu/phosph_ase_sf"/>
</dbReference>
<dbReference type="Pfam" id="PF14529">
    <property type="entry name" value="Exo_endo_phos_2"/>
    <property type="match status" value="1"/>
</dbReference>
<dbReference type="GO" id="GO:0031012">
    <property type="term" value="C:extracellular matrix"/>
    <property type="evidence" value="ECO:0007669"/>
    <property type="project" value="TreeGrafter"/>
</dbReference>
<evidence type="ECO:0000259" key="1">
    <source>
        <dbReference type="Pfam" id="PF14529"/>
    </source>
</evidence>
<dbReference type="PANTHER" id="PTHR33395">
    <property type="entry name" value="TRANSCRIPTASE, PUTATIVE-RELATED-RELATED"/>
    <property type="match status" value="1"/>
</dbReference>
<dbReference type="GO" id="GO:0003824">
    <property type="term" value="F:catalytic activity"/>
    <property type="evidence" value="ECO:0007669"/>
    <property type="project" value="InterPro"/>
</dbReference>
<dbReference type="InterPro" id="IPR005135">
    <property type="entry name" value="Endo/exonuclease/phosphatase"/>
</dbReference>
<dbReference type="AlphaFoldDB" id="A0AAN8IZJ6"/>
<evidence type="ECO:0000313" key="2">
    <source>
        <dbReference type="EMBL" id="KAK6168094.1"/>
    </source>
</evidence>
<feature type="domain" description="Endonuclease/exonuclease/phosphatase" evidence="1">
    <location>
        <begin position="55"/>
        <end position="170"/>
    </location>
</feature>
<dbReference type="PANTHER" id="PTHR33395:SF22">
    <property type="entry name" value="REVERSE TRANSCRIPTASE DOMAIN-CONTAINING PROTEIN"/>
    <property type="match status" value="1"/>
</dbReference>
<name>A0AAN8IZJ6_PATCE</name>
<dbReference type="GO" id="GO:0061343">
    <property type="term" value="P:cell adhesion involved in heart morphogenesis"/>
    <property type="evidence" value="ECO:0007669"/>
    <property type="project" value="TreeGrafter"/>
</dbReference>
<dbReference type="Gene3D" id="3.60.10.10">
    <property type="entry name" value="Endonuclease/exonuclease/phosphatase"/>
    <property type="match status" value="1"/>
</dbReference>
<evidence type="ECO:0000313" key="3">
    <source>
        <dbReference type="Proteomes" id="UP001347796"/>
    </source>
</evidence>